<dbReference type="SUPFAM" id="SSF51294">
    <property type="entry name" value="Hedgehog/intein (Hint) domain"/>
    <property type="match status" value="1"/>
</dbReference>
<dbReference type="AlphaFoldDB" id="A0A7W9EMD8"/>
<dbReference type="PROSITE" id="PS51318">
    <property type="entry name" value="TAT"/>
    <property type="match status" value="1"/>
</dbReference>
<dbReference type="Proteomes" id="UP000555546">
    <property type="component" value="Unassembled WGS sequence"/>
</dbReference>
<sequence length="271" mass="29242">MSSDGNGHTPRSRARRHFLGLAAAAAARAAAVGALASSVWSLPARALGTKWWEHGDGGSGGSNCLLKGTLVATPDGAAAIESLKPGDLIIGVSGETMPVKWVGRQSLRKGGAVWNDVMMPVRIMRHAIDGKIPHRDLYLSPNHALFIDGVLIRVKDLVNGETIVRAPMEDAVDYYNIVLDRHAVVLAEGAAVETFLLRGDSYRTFTNFAEYERLYGEEPGMVMQPCAPVLGYEGARQHMRALMCMSGVLPMRDKVEETYQRLAARAGKCAA</sequence>
<dbReference type="Pfam" id="PF13403">
    <property type="entry name" value="Hint_2"/>
    <property type="match status" value="1"/>
</dbReference>
<protein>
    <recommendedName>
        <fullName evidence="1">Hedgehog/Intein (Hint) domain-containing protein</fullName>
    </recommendedName>
</protein>
<name>A0A7W9EMD8_9HYPH</name>
<evidence type="ECO:0000259" key="1">
    <source>
        <dbReference type="Pfam" id="PF13403"/>
    </source>
</evidence>
<accession>A0A7W9EMD8</accession>
<dbReference type="Gene3D" id="2.170.16.10">
    <property type="entry name" value="Hedgehog/Intein (Hint) domain"/>
    <property type="match status" value="1"/>
</dbReference>
<feature type="domain" description="Hedgehog/Intein (Hint)" evidence="1">
    <location>
        <begin position="64"/>
        <end position="196"/>
    </location>
</feature>
<dbReference type="RefSeq" id="WP_183654731.1">
    <property type="nucleotide sequence ID" value="NZ_JACIJG010000012.1"/>
</dbReference>
<organism evidence="2 3">
    <name type="scientific">Brucella daejeonensis</name>
    <dbReference type="NCBI Taxonomy" id="659015"/>
    <lineage>
        <taxon>Bacteria</taxon>
        <taxon>Pseudomonadati</taxon>
        <taxon>Pseudomonadota</taxon>
        <taxon>Alphaproteobacteria</taxon>
        <taxon>Hyphomicrobiales</taxon>
        <taxon>Brucellaceae</taxon>
        <taxon>Brucella/Ochrobactrum group</taxon>
        <taxon>Brucella</taxon>
    </lineage>
</organism>
<evidence type="ECO:0000313" key="2">
    <source>
        <dbReference type="EMBL" id="MBB5703319.1"/>
    </source>
</evidence>
<evidence type="ECO:0000313" key="3">
    <source>
        <dbReference type="Proteomes" id="UP000555546"/>
    </source>
</evidence>
<dbReference type="InterPro" id="IPR028992">
    <property type="entry name" value="Hedgehog/Intein_dom"/>
</dbReference>
<gene>
    <name evidence="2" type="ORF">FHS76_003219</name>
</gene>
<keyword evidence="3" id="KW-1185">Reference proteome</keyword>
<reference evidence="2 3" key="1">
    <citation type="submission" date="2020-08" db="EMBL/GenBank/DDBJ databases">
        <title>Genomic Encyclopedia of Type Strains, Phase IV (KMG-IV): sequencing the most valuable type-strain genomes for metagenomic binning, comparative biology and taxonomic classification.</title>
        <authorList>
            <person name="Goeker M."/>
        </authorList>
    </citation>
    <scope>NUCLEOTIDE SEQUENCE [LARGE SCALE GENOMIC DNA]</scope>
    <source>
        <strain evidence="2 3">DSM 26944</strain>
    </source>
</reference>
<dbReference type="EMBL" id="JACIJG010000012">
    <property type="protein sequence ID" value="MBB5703319.1"/>
    <property type="molecule type" value="Genomic_DNA"/>
</dbReference>
<dbReference type="InterPro" id="IPR006311">
    <property type="entry name" value="TAT_signal"/>
</dbReference>
<comment type="caution">
    <text evidence="2">The sequence shown here is derived from an EMBL/GenBank/DDBJ whole genome shotgun (WGS) entry which is preliminary data.</text>
</comment>
<dbReference type="InterPro" id="IPR036844">
    <property type="entry name" value="Hint_dom_sf"/>
</dbReference>
<proteinExistence type="predicted"/>